<evidence type="ECO:0000313" key="3">
    <source>
        <dbReference type="RefSeq" id="XP_036354475.1"/>
    </source>
</evidence>
<protein>
    <submittedName>
        <fullName evidence="3">Nucleoprotein TPR isoform X2</fullName>
    </submittedName>
</protein>
<feature type="compositionally biased region" description="Polar residues" evidence="1">
    <location>
        <begin position="108"/>
        <end position="118"/>
    </location>
</feature>
<keyword evidence="2" id="KW-1185">Reference proteome</keyword>
<dbReference type="Proteomes" id="UP000515154">
    <property type="component" value="Unplaced"/>
</dbReference>
<organism evidence="2 3">
    <name type="scientific">Octopus sinensis</name>
    <name type="common">East Asian common octopus</name>
    <dbReference type="NCBI Taxonomy" id="2607531"/>
    <lineage>
        <taxon>Eukaryota</taxon>
        <taxon>Metazoa</taxon>
        <taxon>Spiralia</taxon>
        <taxon>Lophotrochozoa</taxon>
        <taxon>Mollusca</taxon>
        <taxon>Cephalopoda</taxon>
        <taxon>Coleoidea</taxon>
        <taxon>Octopodiformes</taxon>
        <taxon>Octopoda</taxon>
        <taxon>Incirrata</taxon>
        <taxon>Octopodidae</taxon>
        <taxon>Octopus</taxon>
    </lineage>
</organism>
<feature type="compositionally biased region" description="Low complexity" evidence="1">
    <location>
        <begin position="180"/>
        <end position="192"/>
    </location>
</feature>
<evidence type="ECO:0000256" key="1">
    <source>
        <dbReference type="SAM" id="MobiDB-lite"/>
    </source>
</evidence>
<proteinExistence type="predicted"/>
<dbReference type="AlphaFoldDB" id="A0A7E6EHL9"/>
<reference evidence="3" key="1">
    <citation type="submission" date="2025-08" db="UniProtKB">
        <authorList>
            <consortium name="RefSeq"/>
        </authorList>
    </citation>
    <scope>IDENTIFICATION</scope>
</reference>
<name>A0A7E6EHL9_9MOLL</name>
<feature type="compositionally biased region" description="Polar residues" evidence="1">
    <location>
        <begin position="164"/>
        <end position="179"/>
    </location>
</feature>
<dbReference type="RefSeq" id="XP_036354475.1">
    <property type="nucleotide sequence ID" value="XM_036498582.1"/>
</dbReference>
<accession>A0A7E6EHL9</accession>
<feature type="region of interest" description="Disordered" evidence="1">
    <location>
        <begin position="108"/>
        <end position="141"/>
    </location>
</feature>
<feature type="region of interest" description="Disordered" evidence="1">
    <location>
        <begin position="160"/>
        <end position="284"/>
    </location>
</feature>
<sequence length="284" mass="30119">MFQGPHFDEGDDCTVPSTPTLFVPRRGDGFAEALSYPQVPQRFVFGTGEGVSHSELESQGALGMDDTRMDLSQFDDGQVRNLPFTSHQVTTSGGSATVVFSNFAVSSTPPQQLLQGDSTNKEPPPAKEGTSSASSTDTPKEDIVTEEMGLRKSKIQPIVWDQSPGASQQQVPATPLLQNPTSSSTISTPSTSAGLSSGKGREEFVWASNPTPTPSTNPSPAAATSTSRGSMMYSTRGVRCATRGRGAIMRGHPTRSPIARGHVGRSRGPSRTPGVRGRSLRRKN</sequence>
<evidence type="ECO:0000313" key="2">
    <source>
        <dbReference type="Proteomes" id="UP000515154"/>
    </source>
</evidence>
<gene>
    <name evidence="3" type="primary">LOC115227261</name>
</gene>
<feature type="compositionally biased region" description="Low complexity" evidence="1">
    <location>
        <begin position="218"/>
        <end position="227"/>
    </location>
</feature>